<name>A0ACC0WYN6_9STRA</name>
<comment type="caution">
    <text evidence="1">The sequence shown here is derived from an EMBL/GenBank/DDBJ whole genome shotgun (WGS) entry which is preliminary data.</text>
</comment>
<organism evidence="1 2">
    <name type="scientific">Peronosclerospora sorghi</name>
    <dbReference type="NCBI Taxonomy" id="230839"/>
    <lineage>
        <taxon>Eukaryota</taxon>
        <taxon>Sar</taxon>
        <taxon>Stramenopiles</taxon>
        <taxon>Oomycota</taxon>
        <taxon>Peronosporomycetes</taxon>
        <taxon>Peronosporales</taxon>
        <taxon>Peronosporaceae</taxon>
        <taxon>Peronosclerospora</taxon>
    </lineage>
</organism>
<protein>
    <submittedName>
        <fullName evidence="1">Uncharacterized protein</fullName>
    </submittedName>
</protein>
<dbReference type="Proteomes" id="UP001163321">
    <property type="component" value="Chromosome 1"/>
</dbReference>
<sequence length="567" mass="64126">MDFLTLCNTVIMHPQRKRKFFTDLAHLLGEEPPDIYPLHSGFFGPELPNEHQLARDAEGKSATETISVPSNSVAGDSFELVEFGNPTTRSSSFGSIGTSQQSLYNESSMASSFLFLPHDNDNRGIDSRDNKHLLFDSDSETKDKSANLAIQCENLSATTLVNSGIVSEKPFTHVYLELTDYYDADRMPMLLFCLQALDEFIAHNGWLAQQRWRVLACKLARRIFTAMWEVDVLDMTSSENDIVLAEYVAKKMVVPGVAHDVWCIIALYWDKYKHNYLHQHELRFGDALEGSFTRSSSKWNSVRALLNIYGMKPNQALHLVEQHDCNYLDLCKLTVEQLLAVVPGLSSIKQWRVGVEYLQCKSPAFSNSDNNSVSIMQRSMISQRDGKKAFNAIFIHLEKWNKRVQVYPCGSFSRGAAFISVLDILVALPSSDKNSNVESDEKFFNVVVDALVAASVIQKGAIHQLTSTRGACVVPFRNSLILLDLKVYSPPKSWFALLYFTGPEEFVINFYTSLLKRSLREIADTSFEFIYSGVTKVIGHKRLRAIASEKDLFDLIDRDYLQPTERI</sequence>
<dbReference type="EMBL" id="CM047580">
    <property type="protein sequence ID" value="KAI9923135.1"/>
    <property type="molecule type" value="Genomic_DNA"/>
</dbReference>
<reference evidence="1 2" key="1">
    <citation type="journal article" date="2022" name="bioRxiv">
        <title>The genome of the oomycete Peronosclerospora sorghi, a cosmopolitan pathogen of maize and sorghum, is inflated with dispersed pseudogenes.</title>
        <authorList>
            <person name="Fletcher K."/>
            <person name="Martin F."/>
            <person name="Isakeit T."/>
            <person name="Cavanaugh K."/>
            <person name="Magill C."/>
            <person name="Michelmore R."/>
        </authorList>
    </citation>
    <scope>NUCLEOTIDE SEQUENCE [LARGE SCALE GENOMIC DNA]</scope>
    <source>
        <strain evidence="1">P6</strain>
    </source>
</reference>
<gene>
    <name evidence="1" type="ORF">PsorP6_002074</name>
</gene>
<evidence type="ECO:0000313" key="1">
    <source>
        <dbReference type="EMBL" id="KAI9923135.1"/>
    </source>
</evidence>
<proteinExistence type="predicted"/>
<evidence type="ECO:0000313" key="2">
    <source>
        <dbReference type="Proteomes" id="UP001163321"/>
    </source>
</evidence>
<keyword evidence="2" id="KW-1185">Reference proteome</keyword>
<accession>A0ACC0WYN6</accession>